<dbReference type="SMART" id="SM00843">
    <property type="entry name" value="Ftsk_gamma"/>
    <property type="match status" value="1"/>
</dbReference>
<dbReference type="EMBL" id="MOOV01000190">
    <property type="protein sequence ID" value="OUB92314.1"/>
    <property type="molecule type" value="Genomic_DNA"/>
</dbReference>
<keyword evidence="2" id="KW-0131">Cell cycle</keyword>
<sequence>MRMEVNINEVIERLYEPAKEFVIENQIARVSSLQRKFRIGYMTAAKIMDRLEENGIVGPYAGSQPRKVLVQK</sequence>
<dbReference type="SUPFAM" id="SSF46785">
    <property type="entry name" value="Winged helix' DNA-binding domain"/>
    <property type="match status" value="1"/>
</dbReference>
<dbReference type="PANTHER" id="PTHR22683">
    <property type="entry name" value="SPORULATION PROTEIN RELATED"/>
    <property type="match status" value="1"/>
</dbReference>
<dbReference type="InterPro" id="IPR018541">
    <property type="entry name" value="Ftsk_gamma"/>
</dbReference>
<name>A0A9X6MWC0_BACTV</name>
<keyword evidence="2" id="KW-0132">Cell division</keyword>
<dbReference type="AlphaFoldDB" id="A0A9X6MWC0"/>
<protein>
    <submittedName>
        <fullName evidence="2">Cell division protein FtsK</fullName>
    </submittedName>
</protein>
<dbReference type="InterPro" id="IPR050206">
    <property type="entry name" value="FtsK/SpoIIIE/SftA"/>
</dbReference>
<dbReference type="Proteomes" id="UP000195160">
    <property type="component" value="Unassembled WGS sequence"/>
</dbReference>
<organism evidence="2 3">
    <name type="scientific">Bacillus thuringiensis subsp. medellin</name>
    <dbReference type="NCBI Taxonomy" id="79672"/>
    <lineage>
        <taxon>Bacteria</taxon>
        <taxon>Bacillati</taxon>
        <taxon>Bacillota</taxon>
        <taxon>Bacilli</taxon>
        <taxon>Bacillales</taxon>
        <taxon>Bacillaceae</taxon>
        <taxon>Bacillus</taxon>
        <taxon>Bacillus cereus group</taxon>
    </lineage>
</organism>
<dbReference type="PANTHER" id="PTHR22683:SF41">
    <property type="entry name" value="DNA TRANSLOCASE FTSK"/>
    <property type="match status" value="1"/>
</dbReference>
<proteinExistence type="predicted"/>
<reference evidence="2 3" key="1">
    <citation type="submission" date="2016-10" db="EMBL/GenBank/DDBJ databases">
        <title>Comparative genomics of Bacillus thuringiensis reveals a path to pathogens against multiple invertebrate hosts.</title>
        <authorList>
            <person name="Zheng J."/>
            <person name="Gao Q."/>
            <person name="Liu H."/>
            <person name="Peng D."/>
            <person name="Ruan L."/>
            <person name="Sun M."/>
        </authorList>
    </citation>
    <scope>NUCLEOTIDE SEQUENCE [LARGE SCALE GENOMIC DNA]</scope>
    <source>
        <strain evidence="2">T30001</strain>
    </source>
</reference>
<dbReference type="RefSeq" id="WP_258037578.1">
    <property type="nucleotide sequence ID" value="NZ_PGDT01000390.1"/>
</dbReference>
<dbReference type="Pfam" id="PF09397">
    <property type="entry name" value="FtsK_gamma"/>
    <property type="match status" value="1"/>
</dbReference>
<evidence type="ECO:0000313" key="2">
    <source>
        <dbReference type="EMBL" id="OUB92314.1"/>
    </source>
</evidence>
<dbReference type="InterPro" id="IPR036388">
    <property type="entry name" value="WH-like_DNA-bd_sf"/>
</dbReference>
<evidence type="ECO:0000259" key="1">
    <source>
        <dbReference type="SMART" id="SM00843"/>
    </source>
</evidence>
<dbReference type="Gene3D" id="1.10.10.10">
    <property type="entry name" value="Winged helix-like DNA-binding domain superfamily/Winged helix DNA-binding domain"/>
    <property type="match status" value="1"/>
</dbReference>
<comment type="caution">
    <text evidence="2">The sequence shown here is derived from an EMBL/GenBank/DDBJ whole genome shotgun (WGS) entry which is preliminary data.</text>
</comment>
<accession>A0A9X6MWC0</accession>
<dbReference type="GO" id="GO:0051301">
    <property type="term" value="P:cell division"/>
    <property type="evidence" value="ECO:0007669"/>
    <property type="project" value="UniProtKB-KW"/>
</dbReference>
<dbReference type="InterPro" id="IPR036390">
    <property type="entry name" value="WH_DNA-bd_sf"/>
</dbReference>
<gene>
    <name evidence="2" type="ORF">BK784_23445</name>
</gene>
<evidence type="ECO:0000313" key="3">
    <source>
        <dbReference type="Proteomes" id="UP000195160"/>
    </source>
</evidence>
<feature type="domain" description="FtsK gamma" evidence="1">
    <location>
        <begin position="8"/>
        <end position="72"/>
    </location>
</feature>